<dbReference type="InterPro" id="IPR049730">
    <property type="entry name" value="SNF2/RAD54-like_C"/>
</dbReference>
<feature type="domain" description="Helicase ATP-binding" evidence="4">
    <location>
        <begin position="658"/>
        <end position="818"/>
    </location>
</feature>
<dbReference type="PROSITE" id="PS51192">
    <property type="entry name" value="HELICASE_ATP_BIND_1"/>
    <property type="match status" value="1"/>
</dbReference>
<proteinExistence type="predicted"/>
<dbReference type="InterPro" id="IPR027417">
    <property type="entry name" value="P-loop_NTPase"/>
</dbReference>
<name>A0AB39XQI4_9BRAD</name>
<evidence type="ECO:0000259" key="5">
    <source>
        <dbReference type="PROSITE" id="PS51194"/>
    </source>
</evidence>
<keyword evidence="2" id="KW-0479">Metal-binding</keyword>
<dbReference type="PROSITE" id="PS51194">
    <property type="entry name" value="HELICASE_CTER"/>
    <property type="match status" value="1"/>
</dbReference>
<dbReference type="SMART" id="SM00487">
    <property type="entry name" value="DEXDc"/>
    <property type="match status" value="1"/>
</dbReference>
<dbReference type="Gene3D" id="3.40.50.10810">
    <property type="entry name" value="Tandem AAA-ATPase domain"/>
    <property type="match status" value="1"/>
</dbReference>
<dbReference type="InterPro" id="IPR007527">
    <property type="entry name" value="Znf_SWIM"/>
</dbReference>
<feature type="domain" description="SWIM-type" evidence="3">
    <location>
        <begin position="56"/>
        <end position="95"/>
    </location>
</feature>
<dbReference type="GO" id="GO:0008270">
    <property type="term" value="F:zinc ion binding"/>
    <property type="evidence" value="ECO:0007669"/>
    <property type="project" value="UniProtKB-KW"/>
</dbReference>
<dbReference type="AlphaFoldDB" id="A0AB39XQI4"/>
<dbReference type="InterPro" id="IPR014001">
    <property type="entry name" value="Helicase_ATP-bd"/>
</dbReference>
<sequence>MLSDVLKRKEIYTYFSRSAMEKAHAYQAQGRVSAVDVSDDLTHVSSQVRGSESRNYRVDIALTFDRGRLVDMDGDCSCPMALNCKHVAATLLEALSGNEPSKLAPVPTPQVAKPALAQATSAPPVLGVEVNSWIDNVGRAVRSSDDAADEGPRLLYCLQASDGPMPYLAVSLRSVQLRKGGAYAANYSSPSPYEFKPDRAPKYFRDVDVDIVTEISGRLRNHYTQGPYSEEFLRRIVATGRAFWLDHKGAPLSWGDAREGRIEWQPGRGKGVAPTLVVSGAVALNAEPPVYVDEARNVIGPVQLGLPPRLACQFLAAPSIPRAQLEEVSRRLSQRLPELHHGLLPVPPAAAVLIDEDPRPVLRLKLGHVGASYYYYRNKNEQSGPAGVASLGFRYGGFGIDPSQRASRLELFQGGQVYAIVRRQPKERQARKRLADAGLIEARSLLPMLDYRHAMDFTLRDQHGWFDFLALHAEQLRSEGFEILVDDDFPFRLAESSGDFDAEFESSGIDWFELSLGIEIEGERRDLAPLLAALVSAPGFSPESLTALADRGERFLLPLADGRHVALAADRFLPLVLALHGLRMSGAFEDASRKIRLSRADVVPLLGVENERFAFRGADNLRHLAGLLQARGLTTPELPPTFRATLRPYQAQGVAWLDLLRESGLGGILADDMGLGKTVQILALIALEKARGHLANPVLVVAPTSLMTNWVAEAQKFAPELKVLVLHGADRKHKFPTIAEHDLVLTTYPLIARDREILPAREWHMAVLDEAQTVKNPDAATTRFLRETKAQHRFCLTGTPMENHLGELWSIMSFVNPGFLGDKAAFARQWRAPIEKRADKARTAALAQRVKPFLLRRTKTEVATDLPAKSEIVETIALEGPQRDLYDSIRLTMSRKVREAIAKRGLAKSHIVVLEALLRMRQACCDPALLKLNDGVERPSAKLDRLIDMVGELLSEGRKIIIFSQFTSMLDLIRQRLDTAGLRYSILTGQTRDRKTAIETFQDGAAEIFLVSLKAGGVGLNLTAADTVVIFDPWWNPAVEEQAIDRAYRIGQDKAVFVYRLVAAGTIEEKMDELKARKRALADGLFDRDGGIASVLTEGDVNALFDA</sequence>
<keyword evidence="2" id="KW-0863">Zinc-finger</keyword>
<keyword evidence="1" id="KW-0378">Hydrolase</keyword>
<accession>A0AB39XQI4</accession>
<evidence type="ECO:0000259" key="4">
    <source>
        <dbReference type="PROSITE" id="PS51192"/>
    </source>
</evidence>
<organism evidence="6">
    <name type="scientific">Bradyrhizobium sp. LLZ17</name>
    <dbReference type="NCBI Taxonomy" id="3239388"/>
    <lineage>
        <taxon>Bacteria</taxon>
        <taxon>Pseudomonadati</taxon>
        <taxon>Pseudomonadota</taxon>
        <taxon>Alphaproteobacteria</taxon>
        <taxon>Hyphomicrobiales</taxon>
        <taxon>Nitrobacteraceae</taxon>
        <taxon>Bradyrhizobium</taxon>
    </lineage>
</organism>
<dbReference type="Gene3D" id="3.40.50.300">
    <property type="entry name" value="P-loop containing nucleotide triphosphate hydrolases"/>
    <property type="match status" value="1"/>
</dbReference>
<dbReference type="PANTHER" id="PTHR10799">
    <property type="entry name" value="SNF2/RAD54 HELICASE FAMILY"/>
    <property type="match status" value="1"/>
</dbReference>
<dbReference type="PROSITE" id="PS50966">
    <property type="entry name" value="ZF_SWIM"/>
    <property type="match status" value="1"/>
</dbReference>
<evidence type="ECO:0000256" key="2">
    <source>
        <dbReference type="PROSITE-ProRule" id="PRU00325"/>
    </source>
</evidence>
<evidence type="ECO:0000256" key="1">
    <source>
        <dbReference type="ARBA" id="ARBA00022801"/>
    </source>
</evidence>
<keyword evidence="2" id="KW-0862">Zinc</keyword>
<dbReference type="EMBL" id="CP165734">
    <property type="protein sequence ID" value="XDV59499.1"/>
    <property type="molecule type" value="Genomic_DNA"/>
</dbReference>
<dbReference type="Pfam" id="PF00271">
    <property type="entry name" value="Helicase_C"/>
    <property type="match status" value="1"/>
</dbReference>
<dbReference type="SMART" id="SM00490">
    <property type="entry name" value="HELICc"/>
    <property type="match status" value="1"/>
</dbReference>
<dbReference type="InterPro" id="IPR000330">
    <property type="entry name" value="SNF2_N"/>
</dbReference>
<dbReference type="CDD" id="cd18012">
    <property type="entry name" value="DEXQc_arch_SWI2_SNF2"/>
    <property type="match status" value="1"/>
</dbReference>
<dbReference type="InterPro" id="IPR038718">
    <property type="entry name" value="SNF2-like_sf"/>
</dbReference>
<dbReference type="CDD" id="cd18793">
    <property type="entry name" value="SF2_C_SNF"/>
    <property type="match status" value="1"/>
</dbReference>
<dbReference type="GO" id="GO:0005524">
    <property type="term" value="F:ATP binding"/>
    <property type="evidence" value="ECO:0007669"/>
    <property type="project" value="InterPro"/>
</dbReference>
<dbReference type="GO" id="GO:0016787">
    <property type="term" value="F:hydrolase activity"/>
    <property type="evidence" value="ECO:0007669"/>
    <property type="project" value="UniProtKB-KW"/>
</dbReference>
<dbReference type="RefSeq" id="WP_369724358.1">
    <property type="nucleotide sequence ID" value="NZ_CP165734.1"/>
</dbReference>
<gene>
    <name evidence="6" type="ORF">AB8Z38_08990</name>
</gene>
<protein>
    <submittedName>
        <fullName evidence="6">SNF2-related protein</fullName>
    </submittedName>
</protein>
<dbReference type="Pfam" id="PF04434">
    <property type="entry name" value="SWIM"/>
    <property type="match status" value="1"/>
</dbReference>
<evidence type="ECO:0000259" key="3">
    <source>
        <dbReference type="PROSITE" id="PS50966"/>
    </source>
</evidence>
<evidence type="ECO:0000313" key="6">
    <source>
        <dbReference type="EMBL" id="XDV59499.1"/>
    </source>
</evidence>
<dbReference type="InterPro" id="IPR001650">
    <property type="entry name" value="Helicase_C-like"/>
</dbReference>
<dbReference type="GO" id="GO:0004386">
    <property type="term" value="F:helicase activity"/>
    <property type="evidence" value="ECO:0007669"/>
    <property type="project" value="UniProtKB-KW"/>
</dbReference>
<feature type="domain" description="Helicase C-terminal" evidence="5">
    <location>
        <begin position="942"/>
        <end position="1096"/>
    </location>
</feature>
<dbReference type="SUPFAM" id="SSF52540">
    <property type="entry name" value="P-loop containing nucleoside triphosphate hydrolases"/>
    <property type="match status" value="2"/>
</dbReference>
<reference evidence="6" key="1">
    <citation type="submission" date="2024-08" db="EMBL/GenBank/DDBJ databases">
        <authorList>
            <person name="Chaddad Z."/>
            <person name="Lamrabet M."/>
            <person name="Bouhnik O."/>
            <person name="Alami S."/>
            <person name="Wipf D."/>
            <person name="Courty P.E."/>
            <person name="Missbah El Idrissi M."/>
        </authorList>
    </citation>
    <scope>NUCLEOTIDE SEQUENCE</scope>
    <source>
        <strain evidence="6">LLZ17</strain>
    </source>
</reference>
<dbReference type="Pfam" id="PF00176">
    <property type="entry name" value="SNF2-rel_dom"/>
    <property type="match status" value="1"/>
</dbReference>